<proteinExistence type="predicted"/>
<organism evidence="1 2">
    <name type="scientific">Candidatus Scatousia excrementigallinarum</name>
    <dbReference type="NCBI Taxonomy" id="2840935"/>
    <lineage>
        <taxon>Bacteria</taxon>
        <taxon>Candidatus Scatousia</taxon>
    </lineage>
</organism>
<dbReference type="AlphaFoldDB" id="A0A9D1EYX2"/>
<accession>A0A9D1EYX2</accession>
<evidence type="ECO:0000313" key="2">
    <source>
        <dbReference type="Proteomes" id="UP000823928"/>
    </source>
</evidence>
<dbReference type="EMBL" id="DVIU01000145">
    <property type="protein sequence ID" value="HIS36448.1"/>
    <property type="molecule type" value="Genomic_DNA"/>
</dbReference>
<dbReference type="Pfam" id="PF13289">
    <property type="entry name" value="SIR2_2"/>
    <property type="match status" value="1"/>
</dbReference>
<reference evidence="1" key="1">
    <citation type="submission" date="2020-10" db="EMBL/GenBank/DDBJ databases">
        <authorList>
            <person name="Gilroy R."/>
        </authorList>
    </citation>
    <scope>NUCLEOTIDE SEQUENCE</scope>
    <source>
        <strain evidence="1">6276</strain>
    </source>
</reference>
<name>A0A9D1EYX2_9BACT</name>
<reference evidence="1" key="2">
    <citation type="journal article" date="2021" name="PeerJ">
        <title>Extensive microbial diversity within the chicken gut microbiome revealed by metagenomics and culture.</title>
        <authorList>
            <person name="Gilroy R."/>
            <person name="Ravi A."/>
            <person name="Getino M."/>
            <person name="Pursley I."/>
            <person name="Horton D.L."/>
            <person name="Alikhan N.F."/>
            <person name="Baker D."/>
            <person name="Gharbi K."/>
            <person name="Hall N."/>
            <person name="Watson M."/>
            <person name="Adriaenssens E.M."/>
            <person name="Foster-Nyarko E."/>
            <person name="Jarju S."/>
            <person name="Secka A."/>
            <person name="Antonio M."/>
            <person name="Oren A."/>
            <person name="Chaudhuri R.R."/>
            <person name="La Ragione R."/>
            <person name="Hildebrand F."/>
            <person name="Pallen M.J."/>
        </authorList>
    </citation>
    <scope>NUCLEOTIDE SEQUENCE</scope>
    <source>
        <strain evidence="1">6276</strain>
    </source>
</reference>
<comment type="caution">
    <text evidence="1">The sequence shown here is derived from an EMBL/GenBank/DDBJ whole genome shotgun (WGS) entry which is preliminary data.</text>
</comment>
<sequence length="227" mass="26684">MNSNLPSWDKLFSKCAEDLGISPENRMDHLQIAQYYETKHDRNTLETLIGEQLNKAIEPNKNLSDFLSLNFPNIWTTNFDKAIERSLDSNRISYNVITNDDNLKIVSDNKVNIFKCGGDIESHQNLFITKTDYEDYQIKRTTFLSFLKRELIINNFLFIGYSFKDRLLKHQLRSINSIIGNTTKHYAILFKEATETFQYYINDLERNYNVNVITVQDEKDFLLLLTL</sequence>
<evidence type="ECO:0000313" key="1">
    <source>
        <dbReference type="EMBL" id="HIS36448.1"/>
    </source>
</evidence>
<protein>
    <submittedName>
        <fullName evidence="1">SIR2 family protein</fullName>
    </submittedName>
</protein>
<dbReference type="Proteomes" id="UP000823928">
    <property type="component" value="Unassembled WGS sequence"/>
</dbReference>
<gene>
    <name evidence="1" type="ORF">IAC10_07445</name>
</gene>